<sequence>MKSFLYGLAISVPMTAAIVFFALQGRQDVVIQQKAHEVQQQIQSEEFRRDFAEAWNDFDNPPSSSEERAEKKERFEARQEERDSRIAQLKRQRELLSQDLDESFEQMDQDLDDMRAALRESQGIPPRAN</sequence>
<evidence type="ECO:0000256" key="2">
    <source>
        <dbReference type="SAM" id="Phobius"/>
    </source>
</evidence>
<evidence type="ECO:0000313" key="4">
    <source>
        <dbReference type="Proteomes" id="UP000216984"/>
    </source>
</evidence>
<feature type="transmembrane region" description="Helical" evidence="2">
    <location>
        <begin position="6"/>
        <end position="23"/>
    </location>
</feature>
<keyword evidence="4" id="KW-1185">Reference proteome</keyword>
<feature type="compositionally biased region" description="Basic and acidic residues" evidence="1">
    <location>
        <begin position="65"/>
        <end position="87"/>
    </location>
</feature>
<feature type="region of interest" description="Disordered" evidence="1">
    <location>
        <begin position="100"/>
        <end position="129"/>
    </location>
</feature>
<gene>
    <name evidence="3" type="ORF">B9Q17_07555</name>
</gene>
<feature type="region of interest" description="Disordered" evidence="1">
    <location>
        <begin position="55"/>
        <end position="87"/>
    </location>
</feature>
<dbReference type="EMBL" id="NEFY01000016">
    <property type="protein sequence ID" value="OZC35063.1"/>
    <property type="molecule type" value="Genomic_DNA"/>
</dbReference>
<keyword evidence="2" id="KW-1133">Transmembrane helix</keyword>
<feature type="compositionally biased region" description="Acidic residues" evidence="1">
    <location>
        <begin position="100"/>
        <end position="111"/>
    </location>
</feature>
<evidence type="ECO:0000256" key="1">
    <source>
        <dbReference type="SAM" id="MobiDB-lite"/>
    </source>
</evidence>
<organism evidence="3 4">
    <name type="scientific">Marinobacter vinifirmus</name>
    <dbReference type="NCBI Taxonomy" id="355591"/>
    <lineage>
        <taxon>Bacteria</taxon>
        <taxon>Pseudomonadati</taxon>
        <taxon>Pseudomonadota</taxon>
        <taxon>Gammaproteobacteria</taxon>
        <taxon>Pseudomonadales</taxon>
        <taxon>Marinobacteraceae</taxon>
        <taxon>Marinobacter</taxon>
    </lineage>
</organism>
<keyword evidence="2" id="KW-0812">Transmembrane</keyword>
<dbReference type="AlphaFoldDB" id="A0A7Z1DSA4"/>
<dbReference type="RefSeq" id="WP_094625793.1">
    <property type="nucleotide sequence ID" value="NZ_NEFY01000016.1"/>
</dbReference>
<accession>A0A7Z1DSA4</accession>
<reference evidence="3 4" key="1">
    <citation type="submission" date="2017-06" db="EMBL/GenBank/DDBJ databases">
        <title>Draft genome sequence of the halophilic bacterium Marinobacter vinifirmus FB1.</title>
        <authorList>
            <person name="Stepanov V.G."/>
            <person name="Roberts D.J."/>
            <person name="Fox G.E."/>
        </authorList>
    </citation>
    <scope>NUCLEOTIDE SEQUENCE [LARGE SCALE GENOMIC DNA]</scope>
    <source>
        <strain evidence="3 4">FB1</strain>
    </source>
</reference>
<evidence type="ECO:0000313" key="3">
    <source>
        <dbReference type="EMBL" id="OZC35063.1"/>
    </source>
</evidence>
<keyword evidence="2" id="KW-0472">Membrane</keyword>
<name>A0A7Z1DSA4_9GAMM</name>
<comment type="caution">
    <text evidence="3">The sequence shown here is derived from an EMBL/GenBank/DDBJ whole genome shotgun (WGS) entry which is preliminary data.</text>
</comment>
<proteinExistence type="predicted"/>
<protein>
    <submittedName>
        <fullName evidence="3">Uncharacterized protein</fullName>
    </submittedName>
</protein>
<dbReference type="Proteomes" id="UP000216984">
    <property type="component" value="Unassembled WGS sequence"/>
</dbReference>